<organism evidence="3">
    <name type="scientific">Castor canadensis</name>
    <name type="common">American beaver</name>
    <dbReference type="NCBI Taxonomy" id="51338"/>
    <lineage>
        <taxon>Eukaryota</taxon>
        <taxon>Metazoa</taxon>
        <taxon>Chordata</taxon>
        <taxon>Craniata</taxon>
        <taxon>Vertebrata</taxon>
        <taxon>Euteleostomi</taxon>
        <taxon>Mammalia</taxon>
        <taxon>Eutheria</taxon>
        <taxon>Euarchontoglires</taxon>
        <taxon>Glires</taxon>
        <taxon>Rodentia</taxon>
        <taxon>Castorimorpha</taxon>
        <taxon>Castoridae</taxon>
        <taxon>Castor</taxon>
    </lineage>
</organism>
<protein>
    <submittedName>
        <fullName evidence="3">Anosmin-1-like</fullName>
    </submittedName>
</protein>
<sequence>AARSCSRHVLFTAAFGKWVFPSFSCRSFLPPPFSTKSFPLLVAGRRAPAPLEPLNLPAQLVLLVAVPGRSSLQSSDYNPSVNRYHVQWFPEVCAHNKSGLETSSGTTHENYIILQDLSFSCKYKVTVQPILPKGHSKAETVFFTTPPCSSLKGKSHKHVSCPVNAGHSLSKVLAKPENLSASFIIQDVNITGHFSWKMTKANLYQPMTGFQVTWAEVTTESRQNSLPNSIISQSQILPSDHYVLTVPNLRPSTLYRLEVQVLTTGGEGPATIKTFRTPDLPPSSAHRSHLKHHHSHHYKTSSERY</sequence>
<feature type="region of interest" description="Disordered" evidence="1">
    <location>
        <begin position="268"/>
        <end position="305"/>
    </location>
</feature>
<evidence type="ECO:0000259" key="2">
    <source>
        <dbReference type="PROSITE" id="PS50853"/>
    </source>
</evidence>
<gene>
    <name evidence="3" type="primary">LOC109676833</name>
</gene>
<feature type="compositionally biased region" description="Basic residues" evidence="1">
    <location>
        <begin position="286"/>
        <end position="299"/>
    </location>
</feature>
<dbReference type="PANTHER" id="PTHR14131">
    <property type="entry name" value="ANOSMIN"/>
    <property type="match status" value="1"/>
</dbReference>
<dbReference type="FunFam" id="2.60.40.10:FF:001414">
    <property type="entry name" value="Anosmin 1"/>
    <property type="match status" value="1"/>
</dbReference>
<feature type="domain" description="Fibronectin type-III" evidence="2">
    <location>
        <begin position="47"/>
        <end position="148"/>
    </location>
</feature>
<reference evidence="3" key="1">
    <citation type="submission" date="2025-08" db="UniProtKB">
        <authorList>
            <consortium name="RefSeq"/>
        </authorList>
    </citation>
    <scope>IDENTIFICATION</scope>
    <source>
        <tissue evidence="3">Leukocyte</tissue>
    </source>
</reference>
<dbReference type="InterPro" id="IPR003961">
    <property type="entry name" value="FN3_dom"/>
</dbReference>
<evidence type="ECO:0000313" key="3">
    <source>
        <dbReference type="RefSeq" id="XP_020008660.1"/>
    </source>
</evidence>
<dbReference type="InterPro" id="IPR042447">
    <property type="entry name" value="Anosmin-1"/>
</dbReference>
<dbReference type="GO" id="GO:0009986">
    <property type="term" value="C:cell surface"/>
    <property type="evidence" value="ECO:0007669"/>
    <property type="project" value="TreeGrafter"/>
</dbReference>
<dbReference type="Gene3D" id="2.60.40.10">
    <property type="entry name" value="Immunoglobulins"/>
    <property type="match status" value="1"/>
</dbReference>
<dbReference type="OrthoDB" id="9985779at2759"/>
<dbReference type="SUPFAM" id="SSF49265">
    <property type="entry name" value="Fibronectin type III"/>
    <property type="match status" value="1"/>
</dbReference>
<feature type="non-terminal residue" evidence="3">
    <location>
        <position position="1"/>
    </location>
</feature>
<evidence type="ECO:0000256" key="1">
    <source>
        <dbReference type="SAM" id="MobiDB-lite"/>
    </source>
</evidence>
<dbReference type="InterPro" id="IPR013783">
    <property type="entry name" value="Ig-like_fold"/>
</dbReference>
<dbReference type="RefSeq" id="XP_020008660.1">
    <property type="nucleotide sequence ID" value="XM_020153071.1"/>
</dbReference>
<dbReference type="PANTHER" id="PTHR14131:SF5">
    <property type="entry name" value="ANOSMIN-1"/>
    <property type="match status" value="1"/>
</dbReference>
<dbReference type="CDD" id="cd00063">
    <property type="entry name" value="FN3"/>
    <property type="match status" value="1"/>
</dbReference>
<dbReference type="InterPro" id="IPR036116">
    <property type="entry name" value="FN3_sf"/>
</dbReference>
<dbReference type="Pfam" id="PF00041">
    <property type="entry name" value="fn3"/>
    <property type="match status" value="1"/>
</dbReference>
<name>A0A8B7TTP7_CASCN</name>
<dbReference type="PROSITE" id="PS50853">
    <property type="entry name" value="FN3"/>
    <property type="match status" value="2"/>
</dbReference>
<dbReference type="AlphaFoldDB" id="A0A8B7TTP7"/>
<feature type="domain" description="Fibronectin type-III" evidence="2">
    <location>
        <begin position="175"/>
        <end position="283"/>
    </location>
</feature>
<dbReference type="GO" id="GO:0030182">
    <property type="term" value="P:neuron differentiation"/>
    <property type="evidence" value="ECO:0007669"/>
    <property type="project" value="TreeGrafter"/>
</dbReference>
<dbReference type="KEGG" id="ccan:109676833"/>
<accession>A0A8B7TTP7</accession>
<proteinExistence type="predicted"/>